<dbReference type="Gene3D" id="3.20.20.80">
    <property type="entry name" value="Glycosidases"/>
    <property type="match status" value="1"/>
</dbReference>
<reference evidence="4 5" key="1">
    <citation type="journal article" date="2016" name="Int. J. Syst. Evol. Microbiol.">
        <title>Agromyces aureus sp. nov., isolated from the rhizosphere of Salix caprea L. grown in a heavy-metal-contaminated soil.</title>
        <authorList>
            <person name="Corretto E."/>
            <person name="Antonielli L."/>
            <person name="Sessitsch A."/>
            <person name="Compant S."/>
            <person name="Gorfer M."/>
            <person name="Kuffner M."/>
            <person name="Brader G."/>
        </authorList>
    </citation>
    <scope>NUCLEOTIDE SEQUENCE [LARGE SCALE GENOMIC DNA]</scope>
    <source>
        <strain evidence="4 5">AR33</strain>
    </source>
</reference>
<protein>
    <recommendedName>
        <fullName evidence="3">Glycoside hydrolase 35 catalytic domain-containing protein</fullName>
    </recommendedName>
</protein>
<gene>
    <name evidence="4" type="ORF">ATC03_14795</name>
</gene>
<dbReference type="OrthoDB" id="9813184at2"/>
<dbReference type="InterPro" id="IPR001944">
    <property type="entry name" value="Glycoside_Hdrlase_35"/>
</dbReference>
<evidence type="ECO:0000259" key="3">
    <source>
        <dbReference type="Pfam" id="PF01301"/>
    </source>
</evidence>
<dbReference type="GO" id="GO:0005975">
    <property type="term" value="P:carbohydrate metabolic process"/>
    <property type="evidence" value="ECO:0007669"/>
    <property type="project" value="InterPro"/>
</dbReference>
<evidence type="ECO:0000256" key="2">
    <source>
        <dbReference type="RuleBase" id="RU003679"/>
    </source>
</evidence>
<proteinExistence type="inferred from homology"/>
<dbReference type="GO" id="GO:0004553">
    <property type="term" value="F:hydrolase activity, hydrolyzing O-glycosyl compounds"/>
    <property type="evidence" value="ECO:0007669"/>
    <property type="project" value="InterPro"/>
</dbReference>
<dbReference type="PANTHER" id="PTHR23421">
    <property type="entry name" value="BETA-GALACTOSIDASE RELATED"/>
    <property type="match status" value="1"/>
</dbReference>
<dbReference type="InterPro" id="IPR017853">
    <property type="entry name" value="GH"/>
</dbReference>
<reference evidence="5" key="2">
    <citation type="submission" date="2016-01" db="EMBL/GenBank/DDBJ databases">
        <title>Complete genome sequence of Agromyces aureus AR33T and comparison with related organisms.</title>
        <authorList>
            <person name="Corretto E."/>
            <person name="Antonielli L."/>
            <person name="Sessitsch A."/>
            <person name="Brader G."/>
        </authorList>
    </citation>
    <scope>NUCLEOTIDE SEQUENCE [LARGE SCALE GENOMIC DNA]</scope>
    <source>
        <strain evidence="5">AR33</strain>
    </source>
</reference>
<dbReference type="AlphaFoldDB" id="A0A191WHY8"/>
<dbReference type="KEGG" id="agy:ATC03_14795"/>
<dbReference type="EMBL" id="CP013979">
    <property type="protein sequence ID" value="ANJ27788.1"/>
    <property type="molecule type" value="Genomic_DNA"/>
</dbReference>
<name>A0A191WHY8_9MICO</name>
<accession>A0A191WHY8</accession>
<sequence length="784" mass="86015">MTLAPTDTVATVFARHTPWASDATRPEMSNEPGSAARIRVTNRFLLRDGRPFIPVSGELHYSRVPRDRWLDRLRLMRAGGLTSVAAYIPWIHHEEVEGEVRFDGNRDIRAFITVAAYVGLDVVLRIGPWVHGEVRNGGFPDWVQAADVVHRTDDPAYLALVETWFSHLGTHLEGVLGMPGPVIAIQIENELYDQPAHIATLKSMAQRAGLHAPIWTATGWGEAALPGDEVFPLYGGYPDGFWAAPDAGWPAAFREQFFFTHLWDDPNIGADVRWKLGGPHALSGRRSPSTTFPPATCELGGGMTGAYHRRPKVGGADVAAVGLAKIGSGSAWQGFYMYVGGVNPRGLTGLQESHESGYPNDMPTFDYDFNAPVSTTGRLRDAHALLRRQHAFLAAFGEQLATMPSTLPSEKPPTLGDTTTLRWALRSDGISGFVFINAHQPYEPLDPPTTRFVLELEDRIVEFPAEPVRIPAGTLAHWPINLEVRDITLEWATASALTVLSGEERDTLVLVADAGVPVELRFAQAPRLEASSDAARIEERTISVDTTQSEVLHLTVGETPLDVLVLSPEDGARVWVFESPHRQLVLADGAAWSKGDGSIAGRVETHPTDIRRYDDERRALVEVDIDIDNFSVMRSVPFETLRPGATVPELGYGRFDDTQIWSAPTLDQRAALAERIVVPIPAEAEAMDAELEVTWEGDVLQLLVDGVVVYDQFWTGHDFVVNLRDVGATPATEVVLELLALHPDAPVRVSPAAQEARNRSDAPIGAVRGIRLVEPARWREHSPS</sequence>
<dbReference type="STRING" id="453304.ATC03_14795"/>
<dbReference type="SUPFAM" id="SSF51445">
    <property type="entry name" value="(Trans)glycosidases"/>
    <property type="match status" value="1"/>
</dbReference>
<evidence type="ECO:0000313" key="5">
    <source>
        <dbReference type="Proteomes" id="UP000078437"/>
    </source>
</evidence>
<dbReference type="Proteomes" id="UP000078437">
    <property type="component" value="Chromosome"/>
</dbReference>
<evidence type="ECO:0000313" key="4">
    <source>
        <dbReference type="EMBL" id="ANJ27788.1"/>
    </source>
</evidence>
<dbReference type="Pfam" id="PF01301">
    <property type="entry name" value="Glyco_hydro_35"/>
    <property type="match status" value="1"/>
</dbReference>
<keyword evidence="5" id="KW-1185">Reference proteome</keyword>
<dbReference type="PRINTS" id="PR00742">
    <property type="entry name" value="GLHYDRLASE35"/>
</dbReference>
<dbReference type="InterPro" id="IPR031330">
    <property type="entry name" value="Gly_Hdrlase_35_cat"/>
</dbReference>
<feature type="domain" description="Glycoside hydrolase 35 catalytic" evidence="3">
    <location>
        <begin position="45"/>
        <end position="390"/>
    </location>
</feature>
<organism evidence="4 5">
    <name type="scientific">Agromyces aureus</name>
    <dbReference type="NCBI Taxonomy" id="453304"/>
    <lineage>
        <taxon>Bacteria</taxon>
        <taxon>Bacillati</taxon>
        <taxon>Actinomycetota</taxon>
        <taxon>Actinomycetes</taxon>
        <taxon>Micrococcales</taxon>
        <taxon>Microbacteriaceae</taxon>
        <taxon>Agromyces</taxon>
    </lineage>
</organism>
<evidence type="ECO:0000256" key="1">
    <source>
        <dbReference type="ARBA" id="ARBA00009809"/>
    </source>
</evidence>
<dbReference type="RefSeq" id="WP_067878692.1">
    <property type="nucleotide sequence ID" value="NZ_CP013979.1"/>
</dbReference>
<comment type="similarity">
    <text evidence="1 2">Belongs to the glycosyl hydrolase 35 family.</text>
</comment>